<dbReference type="CDD" id="cd00035">
    <property type="entry name" value="ChtBD1"/>
    <property type="match status" value="1"/>
</dbReference>
<dbReference type="PROSITE" id="PS00773">
    <property type="entry name" value="CHITINASE_19_1"/>
    <property type="match status" value="1"/>
</dbReference>
<dbReference type="GO" id="GO:0005975">
    <property type="term" value="P:carbohydrate metabolic process"/>
    <property type="evidence" value="ECO:0007669"/>
    <property type="project" value="InterPro"/>
</dbReference>
<evidence type="ECO:0000256" key="4">
    <source>
        <dbReference type="PIRSR" id="PIRSR001060-2"/>
    </source>
</evidence>
<feature type="signal peptide" evidence="6">
    <location>
        <begin position="1"/>
        <end position="27"/>
    </location>
</feature>
<dbReference type="SMART" id="SM00270">
    <property type="entry name" value="ChtBD1"/>
    <property type="match status" value="1"/>
</dbReference>
<evidence type="ECO:0000256" key="3">
    <source>
        <dbReference type="PIRSR" id="PIRSR001060-1"/>
    </source>
</evidence>
<evidence type="ECO:0000256" key="5">
    <source>
        <dbReference type="PROSITE-ProRule" id="PRU00261"/>
    </source>
</evidence>
<keyword evidence="9" id="KW-1185">Reference proteome</keyword>
<dbReference type="RefSeq" id="XP_021774868.1">
    <property type="nucleotide sequence ID" value="XM_021919176.1"/>
</dbReference>
<dbReference type="GeneID" id="110738751"/>
<evidence type="ECO:0000259" key="7">
    <source>
        <dbReference type="PROSITE" id="PS50941"/>
    </source>
</evidence>
<dbReference type="EnsemblPlants" id="AUR62023809-RA">
    <property type="protein sequence ID" value="AUR62023809-RA:cds"/>
    <property type="gene ID" value="AUR62023809"/>
</dbReference>
<feature type="disulfide bond" evidence="4">
    <location>
        <begin position="163"/>
        <end position="173"/>
    </location>
</feature>
<gene>
    <name evidence="8" type="primary">LOC110738751</name>
</gene>
<evidence type="ECO:0000313" key="9">
    <source>
        <dbReference type="Proteomes" id="UP000596660"/>
    </source>
</evidence>
<sequence length="283" mass="30033">MAFLLKNTLSLALIITLFWSLPSSIFGQNCGCAPNLCCSKFGFCGTGEPYCGKGNCQSGPCEGQATPTTPGSGGSGSSSVSGIVTQSFFDGIIGQAAASCPGKNFYTRAAFLNAVSAFPQFGTSGSSVENKKEIAAFFAHVSHETTNFCHIEEQDGKVNDSYCDQTKAAQYPCAPGKKYFGRGPLQLSWNYNYGPAGKALNFNGLGNPEKVATDVDTAFKAAMWYWMTNVHSVMNQGFGATIKAINGALECNGKNQAQANDRIQFFKKYCADFGVNPGVNLSC</sequence>
<dbReference type="PANTHER" id="PTHR22595:SF194">
    <property type="entry name" value="CHITINASE FAMILY PROTEIN"/>
    <property type="match status" value="1"/>
</dbReference>
<dbReference type="CDD" id="cd00325">
    <property type="entry name" value="chitinase_GH19"/>
    <property type="match status" value="1"/>
</dbReference>
<dbReference type="Pfam" id="PF00187">
    <property type="entry name" value="Chitin_bind_1"/>
    <property type="match status" value="1"/>
</dbReference>
<dbReference type="PIRSF" id="PIRSF001060">
    <property type="entry name" value="Endochitinase"/>
    <property type="match status" value="1"/>
</dbReference>
<dbReference type="InterPro" id="IPR001002">
    <property type="entry name" value="Chitin-bd_1"/>
</dbReference>
<feature type="chain" id="PRO_5031023805" description="Chitin-binding type-1 domain-containing protein" evidence="6">
    <location>
        <begin position="28"/>
        <end position="283"/>
    </location>
</feature>
<dbReference type="PROSITE" id="PS50941">
    <property type="entry name" value="CHIT_BIND_I_2"/>
    <property type="match status" value="1"/>
</dbReference>
<feature type="disulfide bond" evidence="4">
    <location>
        <begin position="100"/>
        <end position="149"/>
    </location>
</feature>
<dbReference type="InterPro" id="IPR016283">
    <property type="entry name" value="Glyco_hydro_19"/>
</dbReference>
<dbReference type="AlphaFoldDB" id="A0A803M5T6"/>
<dbReference type="Gene3D" id="1.10.530.10">
    <property type="match status" value="1"/>
</dbReference>
<dbReference type="GO" id="GO:0016998">
    <property type="term" value="P:cell wall macromolecule catabolic process"/>
    <property type="evidence" value="ECO:0007669"/>
    <property type="project" value="InterPro"/>
</dbReference>
<organism evidence="8 9">
    <name type="scientific">Chenopodium quinoa</name>
    <name type="common">Quinoa</name>
    <dbReference type="NCBI Taxonomy" id="63459"/>
    <lineage>
        <taxon>Eukaryota</taxon>
        <taxon>Viridiplantae</taxon>
        <taxon>Streptophyta</taxon>
        <taxon>Embryophyta</taxon>
        <taxon>Tracheophyta</taxon>
        <taxon>Spermatophyta</taxon>
        <taxon>Magnoliopsida</taxon>
        <taxon>eudicotyledons</taxon>
        <taxon>Gunneridae</taxon>
        <taxon>Pentapetalae</taxon>
        <taxon>Caryophyllales</taxon>
        <taxon>Chenopodiaceae</taxon>
        <taxon>Chenopodioideae</taxon>
        <taxon>Atripliceae</taxon>
        <taxon>Chenopodium</taxon>
    </lineage>
</organism>
<dbReference type="InterPro" id="IPR023346">
    <property type="entry name" value="Lysozyme-like_dom_sf"/>
</dbReference>
<keyword evidence="6" id="KW-0732">Signal</keyword>
<feature type="disulfide bond" evidence="4 5">
    <location>
        <begin position="32"/>
        <end position="44"/>
    </location>
</feature>
<dbReference type="SUPFAM" id="SSF57016">
    <property type="entry name" value="Plant lectins/antimicrobial peptides"/>
    <property type="match status" value="1"/>
</dbReference>
<dbReference type="Gene3D" id="3.30.60.10">
    <property type="entry name" value="Endochitinase-like"/>
    <property type="match status" value="1"/>
</dbReference>
<protein>
    <recommendedName>
        <fullName evidence="7">Chitin-binding type-1 domain-containing protein</fullName>
    </recommendedName>
</protein>
<evidence type="ECO:0000256" key="1">
    <source>
        <dbReference type="ARBA" id="ARBA00022669"/>
    </source>
</evidence>
<accession>A0A803M5T6</accession>
<dbReference type="KEGG" id="cqi:110738751"/>
<feature type="disulfide bond" evidence="4">
    <location>
        <begin position="251"/>
        <end position="283"/>
    </location>
</feature>
<name>A0A803M5T6_CHEQI</name>
<evidence type="ECO:0000313" key="8">
    <source>
        <dbReference type="EnsemblPlants" id="AUR62023809-RA:cds"/>
    </source>
</evidence>
<reference evidence="8" key="2">
    <citation type="submission" date="2021-03" db="UniProtKB">
        <authorList>
            <consortium name="EnsemblPlants"/>
        </authorList>
    </citation>
    <scope>IDENTIFICATION</scope>
</reference>
<dbReference type="OrthoDB" id="5985073at2759"/>
<evidence type="ECO:0000256" key="6">
    <source>
        <dbReference type="SAM" id="SignalP"/>
    </source>
</evidence>
<dbReference type="Gene3D" id="3.30.20.10">
    <property type="entry name" value="Endochitinase, domain 2"/>
    <property type="match status" value="1"/>
</dbReference>
<keyword evidence="1 5" id="KW-0147">Chitin-binding</keyword>
<dbReference type="Proteomes" id="UP000596660">
    <property type="component" value="Unplaced"/>
</dbReference>
<dbReference type="GO" id="GO:0004568">
    <property type="term" value="F:chitinase activity"/>
    <property type="evidence" value="ECO:0007669"/>
    <property type="project" value="InterPro"/>
</dbReference>
<feature type="disulfide bond" evidence="4 5">
    <location>
        <begin position="37"/>
        <end position="51"/>
    </location>
</feature>
<proteinExistence type="predicted"/>
<dbReference type="GO" id="GO:0006032">
    <property type="term" value="P:chitin catabolic process"/>
    <property type="evidence" value="ECO:0007669"/>
    <property type="project" value="InterPro"/>
</dbReference>
<dbReference type="InterPro" id="IPR018371">
    <property type="entry name" value="Chitin-binding_1_CS"/>
</dbReference>
<dbReference type="InterPro" id="IPR000726">
    <property type="entry name" value="Glyco_hydro_19_cat"/>
</dbReference>
<dbReference type="OMA" id="DYCDETR"/>
<dbReference type="PANTHER" id="PTHR22595">
    <property type="entry name" value="CHITINASE-RELATED"/>
    <property type="match status" value="1"/>
</dbReference>
<dbReference type="SUPFAM" id="SSF53955">
    <property type="entry name" value="Lysozyme-like"/>
    <property type="match status" value="1"/>
</dbReference>
<dbReference type="Gramene" id="AUR62023809-RA">
    <property type="protein sequence ID" value="AUR62023809-RA:cds"/>
    <property type="gene ID" value="AUR62023809"/>
</dbReference>
<dbReference type="PROSITE" id="PS00026">
    <property type="entry name" value="CHIT_BIND_I_1"/>
    <property type="match status" value="1"/>
</dbReference>
<keyword evidence="2 4" id="KW-1015">Disulfide bond</keyword>
<evidence type="ECO:0000256" key="2">
    <source>
        <dbReference type="ARBA" id="ARBA00023157"/>
    </source>
</evidence>
<dbReference type="Pfam" id="PF00182">
    <property type="entry name" value="Glyco_hydro_19"/>
    <property type="match status" value="2"/>
</dbReference>
<reference evidence="8" key="1">
    <citation type="journal article" date="2017" name="Nature">
        <title>The genome of Chenopodium quinoa.</title>
        <authorList>
            <person name="Jarvis D.E."/>
            <person name="Ho Y.S."/>
            <person name="Lightfoot D.J."/>
            <person name="Schmoeckel S.M."/>
            <person name="Li B."/>
            <person name="Borm T.J.A."/>
            <person name="Ohyanagi H."/>
            <person name="Mineta K."/>
            <person name="Michell C.T."/>
            <person name="Saber N."/>
            <person name="Kharbatia N.M."/>
            <person name="Rupper R.R."/>
            <person name="Sharp A.R."/>
            <person name="Dally N."/>
            <person name="Boughton B.A."/>
            <person name="Woo Y.H."/>
            <person name="Gao G."/>
            <person name="Schijlen E.G.W.M."/>
            <person name="Guo X."/>
            <person name="Momin A.A."/>
            <person name="Negrao S."/>
            <person name="Al-Babili S."/>
            <person name="Gehring C."/>
            <person name="Roessner U."/>
            <person name="Jung C."/>
            <person name="Murphy K."/>
            <person name="Arold S.T."/>
            <person name="Gojobori T."/>
            <person name="van der Linden C.G."/>
            <person name="van Loo E.N."/>
            <person name="Jellen E.N."/>
            <person name="Maughan P.J."/>
            <person name="Tester M."/>
        </authorList>
    </citation>
    <scope>NUCLEOTIDE SEQUENCE [LARGE SCALE GENOMIC DNA]</scope>
    <source>
        <strain evidence="8">cv. PI 614886</strain>
    </source>
</reference>
<dbReference type="GO" id="GO:0008061">
    <property type="term" value="F:chitin binding"/>
    <property type="evidence" value="ECO:0007669"/>
    <property type="project" value="UniProtKB-UniRule"/>
</dbReference>
<feature type="domain" description="Chitin-binding type-1" evidence="7">
    <location>
        <begin position="27"/>
        <end position="63"/>
    </location>
</feature>
<dbReference type="InterPro" id="IPR036861">
    <property type="entry name" value="Endochitinase-like_sf"/>
</dbReference>
<dbReference type="FunFam" id="3.30.20.10:FF:000001">
    <property type="entry name" value="Endochitinase (Chitinase)"/>
    <property type="match status" value="1"/>
</dbReference>
<feature type="active site" description="Proton donor" evidence="3">
    <location>
        <position position="144"/>
    </location>
</feature>
<comment type="caution">
    <text evidence="5">Lacks conserved residue(s) required for the propagation of feature annotation.</text>
</comment>